<dbReference type="PANTHER" id="PTHR30535">
    <property type="entry name" value="VITAMIN B12-BINDING PROTEIN"/>
    <property type="match status" value="1"/>
</dbReference>
<evidence type="ECO:0000256" key="3">
    <source>
        <dbReference type="SAM" id="SignalP"/>
    </source>
</evidence>
<dbReference type="Gene3D" id="3.40.50.1980">
    <property type="entry name" value="Nitrogenase molybdenum iron protein domain"/>
    <property type="match status" value="2"/>
</dbReference>
<dbReference type="PROSITE" id="PS51257">
    <property type="entry name" value="PROKAR_LIPOPROTEIN"/>
    <property type="match status" value="1"/>
</dbReference>
<dbReference type="EMBL" id="BMSL01000011">
    <property type="protein sequence ID" value="GGS46739.1"/>
    <property type="molecule type" value="Genomic_DNA"/>
</dbReference>
<reference evidence="5" key="1">
    <citation type="journal article" date="2014" name="Int. J. Syst. Evol. Microbiol.">
        <title>Complete genome sequence of Corynebacterium casei LMG S-19264T (=DSM 44701T), isolated from a smear-ripened cheese.</title>
        <authorList>
            <consortium name="US DOE Joint Genome Institute (JGI-PGF)"/>
            <person name="Walter F."/>
            <person name="Albersmeier A."/>
            <person name="Kalinowski J."/>
            <person name="Ruckert C."/>
        </authorList>
    </citation>
    <scope>NUCLEOTIDE SEQUENCE</scope>
    <source>
        <strain evidence="5">JCM 4234</strain>
    </source>
</reference>
<comment type="similarity">
    <text evidence="1">Belongs to the bacterial solute-binding protein 8 family.</text>
</comment>
<feature type="region of interest" description="Disordered" evidence="2">
    <location>
        <begin position="156"/>
        <end position="176"/>
    </location>
</feature>
<evidence type="ECO:0000256" key="2">
    <source>
        <dbReference type="SAM" id="MobiDB-lite"/>
    </source>
</evidence>
<feature type="signal peptide" evidence="3">
    <location>
        <begin position="1"/>
        <end position="29"/>
    </location>
</feature>
<proteinExistence type="inferred from homology"/>
<dbReference type="SUPFAM" id="SSF53807">
    <property type="entry name" value="Helical backbone' metal receptor"/>
    <property type="match status" value="1"/>
</dbReference>
<evidence type="ECO:0000313" key="6">
    <source>
        <dbReference type="Proteomes" id="UP000653493"/>
    </source>
</evidence>
<dbReference type="InterPro" id="IPR002491">
    <property type="entry name" value="ABC_transptr_periplasmic_BD"/>
</dbReference>
<feature type="chain" id="PRO_5037525805" evidence="3">
    <location>
        <begin position="30"/>
        <end position="350"/>
    </location>
</feature>
<evidence type="ECO:0000256" key="1">
    <source>
        <dbReference type="ARBA" id="ARBA00008814"/>
    </source>
</evidence>
<feature type="domain" description="Fe/B12 periplasmic-binding" evidence="4">
    <location>
        <begin position="63"/>
        <end position="350"/>
    </location>
</feature>
<evidence type="ECO:0000313" key="5">
    <source>
        <dbReference type="EMBL" id="GGS46739.1"/>
    </source>
</evidence>
<keyword evidence="6" id="KW-1185">Reference proteome</keyword>
<dbReference type="Pfam" id="PF01497">
    <property type="entry name" value="Peripla_BP_2"/>
    <property type="match status" value="1"/>
</dbReference>
<comment type="caution">
    <text evidence="5">The sequence shown here is derived from an EMBL/GenBank/DDBJ whole genome shotgun (WGS) entry which is preliminary data.</text>
</comment>
<dbReference type="PANTHER" id="PTHR30535:SF7">
    <property type="entry name" value="IRON(III) DICITRATE-BINDING PROTEIN"/>
    <property type="match status" value="1"/>
</dbReference>
<evidence type="ECO:0000259" key="4">
    <source>
        <dbReference type="PROSITE" id="PS50983"/>
    </source>
</evidence>
<sequence length="350" mass="36716">MPVLRSTPRPAALLCVSLLLLTACGTSGAAGPSGAKGTAASAGYPVTIENCGHRVTLEAPPEHAVSLNQGSTEILLSLGLAGRLAGTATWTDPVMKGLEKANAQVPRLADNNPSFEKVLDAGPDFVTASFVSTLGTGGVATREQFEKLGVPTYVSPSDCSAGKDNDSGGDGSRSTPLTLDTVYREIRDLAHAFGVDERGDALVARLRERVRTATEGLDASGVSLMYWFANSQSPYLAGCCGAPGAITRAVGARNVFSGTHDEWPQINWETVADRDPDAIVLGDLSRKSQTAETAAAKIRFLETNPATRHLTAVREKRYILLSGQAMNPSVRTVEGVERVAAGLRDLGLAK</sequence>
<reference evidence="5" key="2">
    <citation type="submission" date="2020-09" db="EMBL/GenBank/DDBJ databases">
        <authorList>
            <person name="Sun Q."/>
            <person name="Ohkuma M."/>
        </authorList>
    </citation>
    <scope>NUCLEOTIDE SEQUENCE</scope>
    <source>
        <strain evidence="5">JCM 4234</strain>
    </source>
</reference>
<organism evidence="5 6">
    <name type="scientific">Streptomyces griseoviridis</name>
    <dbReference type="NCBI Taxonomy" id="45398"/>
    <lineage>
        <taxon>Bacteria</taxon>
        <taxon>Bacillati</taxon>
        <taxon>Actinomycetota</taxon>
        <taxon>Actinomycetes</taxon>
        <taxon>Kitasatosporales</taxon>
        <taxon>Streptomycetaceae</taxon>
        <taxon>Streptomyces</taxon>
    </lineage>
</organism>
<dbReference type="PROSITE" id="PS50983">
    <property type="entry name" value="FE_B12_PBP"/>
    <property type="match status" value="1"/>
</dbReference>
<name>A0A918GLM8_STRGD</name>
<dbReference type="AlphaFoldDB" id="A0A918GLM8"/>
<dbReference type="InterPro" id="IPR050902">
    <property type="entry name" value="ABC_Transporter_SBP"/>
</dbReference>
<dbReference type="Proteomes" id="UP000653493">
    <property type="component" value="Unassembled WGS sequence"/>
</dbReference>
<keyword evidence="3" id="KW-0732">Signal</keyword>
<accession>A0A918GLM8</accession>
<protein>
    <submittedName>
        <fullName evidence="5">ABC transporter substrate-binding protein</fullName>
    </submittedName>
</protein>
<gene>
    <name evidence="5" type="ORF">GCM10010238_40630</name>
</gene>